<dbReference type="AlphaFoldDB" id="B9Y472"/>
<evidence type="ECO:0000313" key="1">
    <source>
        <dbReference type="EMBL" id="EEF69177.1"/>
    </source>
</evidence>
<organism evidence="1 2">
    <name type="scientific">Holdemania filiformis DSM 12042</name>
    <dbReference type="NCBI Taxonomy" id="545696"/>
    <lineage>
        <taxon>Bacteria</taxon>
        <taxon>Bacillati</taxon>
        <taxon>Bacillota</taxon>
        <taxon>Erysipelotrichia</taxon>
        <taxon>Erysipelotrichales</taxon>
        <taxon>Erysipelotrichaceae</taxon>
        <taxon>Holdemania</taxon>
    </lineage>
</organism>
<gene>
    <name evidence="1" type="ORF">HOLDEFILI_00603</name>
</gene>
<dbReference type="Proteomes" id="UP000005950">
    <property type="component" value="Unassembled WGS sequence"/>
</dbReference>
<dbReference type="HOGENOM" id="CLU_1159825_0_0_9"/>
<evidence type="ECO:0000313" key="2">
    <source>
        <dbReference type="Proteomes" id="UP000005950"/>
    </source>
</evidence>
<name>B9Y472_9FIRM</name>
<dbReference type="EMBL" id="ACCF01000045">
    <property type="protein sequence ID" value="EEF69177.1"/>
    <property type="molecule type" value="Genomic_DNA"/>
</dbReference>
<accession>B9Y472</accession>
<evidence type="ECO:0008006" key="3">
    <source>
        <dbReference type="Google" id="ProtNLM"/>
    </source>
</evidence>
<sequence>MKRREVMLTYSVILLILLILVVFLGSALMKKRLAGQLEQALRKKDYDAYRKVIYARSAAVFLNPNTILLLRASDQMASGNRDAAKEILPAIRVMRLEAAQKLAYLQLCSSAAVETGDVSLFQVIQKELDQIQDSSLQGMIADLREENEINQSLYGVYDRRVIPVLESQVSRNEGQNRGRLMMSLAKAYYLDGQTEKAKTTLTTAGTLLRGTSLEKVIHLTLSDLRILGNDIAAEENAGI</sequence>
<reference evidence="1 2" key="1">
    <citation type="submission" date="2008-12" db="EMBL/GenBank/DDBJ databases">
        <authorList>
            <person name="Fulton L."/>
            <person name="Clifton S."/>
            <person name="Fulton B."/>
            <person name="Xu J."/>
            <person name="Minx P."/>
            <person name="Pepin K.H."/>
            <person name="Johnson M."/>
            <person name="Bhonagiri V."/>
            <person name="Nash W.E."/>
            <person name="Mardis E.R."/>
            <person name="Wilson R.K."/>
        </authorList>
    </citation>
    <scope>NUCLEOTIDE SEQUENCE [LARGE SCALE GENOMIC DNA]</scope>
    <source>
        <strain evidence="1 2">DSM 12042</strain>
    </source>
</reference>
<proteinExistence type="predicted"/>
<dbReference type="STRING" id="545696.HOLDEFILI_00603"/>
<comment type="caution">
    <text evidence="1">The sequence shown here is derived from an EMBL/GenBank/DDBJ whole genome shotgun (WGS) entry which is preliminary data.</text>
</comment>
<reference evidence="1 2" key="2">
    <citation type="submission" date="2009-02" db="EMBL/GenBank/DDBJ databases">
        <title>Draft genome sequence of Holdemania filiformis DSM 12042.</title>
        <authorList>
            <person name="Sudarsanam P."/>
            <person name="Ley R."/>
            <person name="Guruge J."/>
            <person name="Turnbaugh P.J."/>
            <person name="Mahowald M."/>
            <person name="Liep D."/>
            <person name="Gordon J."/>
        </authorList>
    </citation>
    <scope>NUCLEOTIDE SEQUENCE [LARGE SCALE GENOMIC DNA]</scope>
    <source>
        <strain evidence="1 2">DSM 12042</strain>
    </source>
</reference>
<protein>
    <recommendedName>
        <fullName evidence="3">Tetratricopeptide repeat protein</fullName>
    </recommendedName>
</protein>